<dbReference type="PROSITE" id="PS51375">
    <property type="entry name" value="PPR"/>
    <property type="match status" value="2"/>
</dbReference>
<dbReference type="Gene3D" id="3.30.60.300">
    <property type="match status" value="1"/>
</dbReference>
<dbReference type="GO" id="GO:1990904">
    <property type="term" value="C:ribonucleoprotein complex"/>
    <property type="evidence" value="ECO:0007669"/>
    <property type="project" value="UniProtKB-KW"/>
</dbReference>
<dbReference type="Pfam" id="PF00252">
    <property type="entry name" value="Ribosomal_L16"/>
    <property type="match status" value="1"/>
</dbReference>
<proteinExistence type="inferred from homology"/>
<dbReference type="Gene3D" id="1.25.40.10">
    <property type="entry name" value="Tetratricopeptide repeat domain"/>
    <property type="match status" value="2"/>
</dbReference>
<dbReference type="GO" id="GO:0003735">
    <property type="term" value="F:structural constituent of ribosome"/>
    <property type="evidence" value="ECO:0007669"/>
    <property type="project" value="InterPro"/>
</dbReference>
<dbReference type="GO" id="GO:0003723">
    <property type="term" value="F:RNA binding"/>
    <property type="evidence" value="ECO:0007669"/>
    <property type="project" value="InterPro"/>
</dbReference>
<dbReference type="FunFam" id="1.25.40.10:FF:000073">
    <property type="entry name" value="Pentatricopeptide repeat-containing protein chloroplastic"/>
    <property type="match status" value="1"/>
</dbReference>
<evidence type="ECO:0000256" key="1">
    <source>
        <dbReference type="ARBA" id="ARBA00008931"/>
    </source>
</evidence>
<dbReference type="Gene3D" id="3.90.1170.10">
    <property type="entry name" value="Ribosomal protein L10e/L16"/>
    <property type="match status" value="1"/>
</dbReference>
<dbReference type="SUPFAM" id="SSF54686">
    <property type="entry name" value="Ribosomal protein L16p/L10e"/>
    <property type="match status" value="1"/>
</dbReference>
<dbReference type="Pfam" id="PF13041">
    <property type="entry name" value="PPR_2"/>
    <property type="match status" value="1"/>
</dbReference>
<dbReference type="InterPro" id="IPR036920">
    <property type="entry name" value="Ribosomal_uL16_sf"/>
</dbReference>
<dbReference type="FunFam" id="1.25.40.10:FF:000381">
    <property type="entry name" value="Pentatricopeptide repeat-containing protein"/>
    <property type="match status" value="1"/>
</dbReference>
<dbReference type="NCBIfam" id="NF003239">
    <property type="entry name" value="PRK04199.1-4"/>
    <property type="match status" value="1"/>
</dbReference>
<dbReference type="InterPro" id="IPR011990">
    <property type="entry name" value="TPR-like_helical_dom_sf"/>
</dbReference>
<evidence type="ECO:0000313" key="6">
    <source>
        <dbReference type="EMBL" id="RZC46570.1"/>
    </source>
</evidence>
<dbReference type="InterPro" id="IPR046960">
    <property type="entry name" value="PPR_At4g14850-like_plant"/>
</dbReference>
<keyword evidence="2" id="KW-0677">Repeat</keyword>
<dbReference type="AlphaFoldDB" id="A0A4Y7IFN1"/>
<dbReference type="NCBIfam" id="TIGR00756">
    <property type="entry name" value="PPR"/>
    <property type="match status" value="1"/>
</dbReference>
<protein>
    <submittedName>
        <fullName evidence="6">Uncharacterized protein</fullName>
    </submittedName>
</protein>
<dbReference type="Gramene" id="RZC46570">
    <property type="protein sequence ID" value="RZC46570"/>
    <property type="gene ID" value="C5167_039516"/>
</dbReference>
<dbReference type="GO" id="GO:0006412">
    <property type="term" value="P:translation"/>
    <property type="evidence" value="ECO:0007669"/>
    <property type="project" value="InterPro"/>
</dbReference>
<dbReference type="FunFam" id="3.90.1170.10:FF:000002">
    <property type="entry name" value="60S ribosomal protein L10"/>
    <property type="match status" value="1"/>
</dbReference>
<dbReference type="Proteomes" id="UP000316621">
    <property type="component" value="Chromosome 1"/>
</dbReference>
<dbReference type="InterPro" id="IPR002885">
    <property type="entry name" value="PPR_rpt"/>
</dbReference>
<dbReference type="InterPro" id="IPR047873">
    <property type="entry name" value="Ribosomal_uL16"/>
</dbReference>
<name>A0A4Y7IFN1_PAPSO</name>
<evidence type="ECO:0000256" key="2">
    <source>
        <dbReference type="ARBA" id="ARBA00022737"/>
    </source>
</evidence>
<keyword evidence="4" id="KW-0687">Ribonucleoprotein</keyword>
<dbReference type="PANTHER" id="PTHR47926">
    <property type="entry name" value="PENTATRICOPEPTIDE REPEAT-CONTAINING PROTEIN"/>
    <property type="match status" value="1"/>
</dbReference>
<feature type="repeat" description="PPR" evidence="5">
    <location>
        <begin position="290"/>
        <end position="324"/>
    </location>
</feature>
<dbReference type="InterPro" id="IPR018255">
    <property type="entry name" value="Ribosomal_uL16_CS_euk_arc"/>
</dbReference>
<dbReference type="PROSITE" id="PS01257">
    <property type="entry name" value="RIBOSOMAL_L10E"/>
    <property type="match status" value="1"/>
</dbReference>
<dbReference type="EMBL" id="CM010715">
    <property type="protein sequence ID" value="RZC46570.1"/>
    <property type="molecule type" value="Genomic_DNA"/>
</dbReference>
<accession>A0A4Y7IFN1</accession>
<dbReference type="InterPro" id="IPR016180">
    <property type="entry name" value="Ribosomal_uL16_dom"/>
</dbReference>
<evidence type="ECO:0000256" key="3">
    <source>
        <dbReference type="ARBA" id="ARBA00022980"/>
    </source>
</evidence>
<feature type="repeat" description="PPR" evidence="5">
    <location>
        <begin position="391"/>
        <end position="425"/>
    </location>
</feature>
<evidence type="ECO:0000313" key="7">
    <source>
        <dbReference type="Proteomes" id="UP000316621"/>
    </source>
</evidence>
<sequence length="489" mass="55274">MKKKGVDEFPFCVHLVSWEKENVSSEALEAARIACNKYMTKHAGKDAFHLRVRVHPFHVLRINKMLSCAGADRLQTGMRGAFGKPLGTCARVSIGQVLLSVRCKDGHGKSAQEALRRAKFKFPGRQKIIVSRKWGFTKFSRTDYVQWKAENRIMADGVNAKFMKLNSLQNVCRQKLLLPVLKPLFYQTAQLLHFTKFIQPITEFESERGRAILRLIRLGIFSPSSHAYCKLLSECSKIKSLGQGKQIHAQVIRSGFSEDLKIHSHLINLYSKCRVFQSARNLFDEVPQRDFTSWFALISEYSQSGFEEEAIMLFDQMLLSGWKGTELIFPSVIKACSITKNLSKGKQIHGIVIATGFEFDVFVANSLVFMYESCGVFIDSRKLFNEMPEKSVASWNALLSSYAWNGRGKEALDLFQELVRSGVKPNERCLWSIVHASTGCGNYIQGRRAHGFLIKLGYDSDSQLVNALVHLYKSAGEAAMVVSLKKRSM</sequence>
<dbReference type="GO" id="GO:0005840">
    <property type="term" value="C:ribosome"/>
    <property type="evidence" value="ECO:0007669"/>
    <property type="project" value="UniProtKB-KW"/>
</dbReference>
<dbReference type="GO" id="GO:0010224">
    <property type="term" value="P:response to UV-B"/>
    <property type="evidence" value="ECO:0007669"/>
    <property type="project" value="UniProtKB-ARBA"/>
</dbReference>
<dbReference type="STRING" id="3469.A0A4Y7IFN1"/>
<keyword evidence="3" id="KW-0689">Ribosomal protein</keyword>
<dbReference type="CDD" id="cd01433">
    <property type="entry name" value="Ribosomal_L16_L10e"/>
    <property type="match status" value="1"/>
</dbReference>
<gene>
    <name evidence="6" type="ORF">C5167_039516</name>
</gene>
<dbReference type="GO" id="GO:0009451">
    <property type="term" value="P:RNA modification"/>
    <property type="evidence" value="ECO:0007669"/>
    <property type="project" value="InterPro"/>
</dbReference>
<evidence type="ECO:0000256" key="5">
    <source>
        <dbReference type="PROSITE-ProRule" id="PRU00708"/>
    </source>
</evidence>
<organism evidence="6 7">
    <name type="scientific">Papaver somniferum</name>
    <name type="common">Opium poppy</name>
    <dbReference type="NCBI Taxonomy" id="3469"/>
    <lineage>
        <taxon>Eukaryota</taxon>
        <taxon>Viridiplantae</taxon>
        <taxon>Streptophyta</taxon>
        <taxon>Embryophyta</taxon>
        <taxon>Tracheophyta</taxon>
        <taxon>Spermatophyta</taxon>
        <taxon>Magnoliopsida</taxon>
        <taxon>Ranunculales</taxon>
        <taxon>Papaveraceae</taxon>
        <taxon>Papaveroideae</taxon>
        <taxon>Papaver</taxon>
    </lineage>
</organism>
<dbReference type="Pfam" id="PF01535">
    <property type="entry name" value="PPR"/>
    <property type="match status" value="1"/>
</dbReference>
<keyword evidence="7" id="KW-1185">Reference proteome</keyword>
<dbReference type="PANTHER" id="PTHR47926:SF533">
    <property type="entry name" value="DYW DOMAIN-CONTAINING PROTEIN"/>
    <property type="match status" value="1"/>
</dbReference>
<comment type="similarity">
    <text evidence="1">Belongs to the universal ribosomal protein uL16 family.</text>
</comment>
<reference evidence="6 7" key="1">
    <citation type="journal article" date="2018" name="Science">
        <title>The opium poppy genome and morphinan production.</title>
        <authorList>
            <person name="Guo L."/>
            <person name="Winzer T."/>
            <person name="Yang X."/>
            <person name="Li Y."/>
            <person name="Ning Z."/>
            <person name="He Z."/>
            <person name="Teodor R."/>
            <person name="Lu Y."/>
            <person name="Bowser T.A."/>
            <person name="Graham I.A."/>
            <person name="Ye K."/>
        </authorList>
    </citation>
    <scope>NUCLEOTIDE SEQUENCE [LARGE SCALE GENOMIC DNA]</scope>
    <source>
        <strain evidence="7">cv. HN1</strain>
        <tissue evidence="6">Leaves</tissue>
    </source>
</reference>
<evidence type="ECO:0000256" key="4">
    <source>
        <dbReference type="ARBA" id="ARBA00023274"/>
    </source>
</evidence>